<evidence type="ECO:0000256" key="5">
    <source>
        <dbReference type="HAMAP-Rule" id="MF_00374"/>
    </source>
</evidence>
<dbReference type="SUPFAM" id="SSF46561">
    <property type="entry name" value="Ribosomal protein L29 (L29p)"/>
    <property type="match status" value="1"/>
</dbReference>
<keyword evidence="3 5" id="KW-0687">Ribonucleoprotein</keyword>
<sequence>MKQSEIKGLSLEELKAQVKTEQTSGQALRFAHAISPLENPIRLKHSRKNVARLKTELTRRENEQANQTAN</sequence>
<keyword evidence="2 5" id="KW-0689">Ribosomal protein</keyword>
<evidence type="ECO:0000256" key="1">
    <source>
        <dbReference type="ARBA" id="ARBA00009254"/>
    </source>
</evidence>
<evidence type="ECO:0000256" key="3">
    <source>
        <dbReference type="ARBA" id="ARBA00023274"/>
    </source>
</evidence>
<proteinExistence type="inferred from homology"/>
<evidence type="ECO:0000256" key="2">
    <source>
        <dbReference type="ARBA" id="ARBA00022980"/>
    </source>
</evidence>
<name>A0A1M6DBZ6_9BACT</name>
<dbReference type="AlphaFoldDB" id="A0A1M6DBZ6"/>
<dbReference type="PROSITE" id="PS00579">
    <property type="entry name" value="RIBOSOMAL_L29"/>
    <property type="match status" value="1"/>
</dbReference>
<gene>
    <name evidence="5" type="primary">rpmC</name>
    <name evidence="6" type="ORF">SAMN02745146_1446</name>
</gene>
<dbReference type="Gene3D" id="1.10.287.310">
    <property type="match status" value="1"/>
</dbReference>
<dbReference type="HAMAP" id="MF_00374">
    <property type="entry name" value="Ribosomal_uL29"/>
    <property type="match status" value="1"/>
</dbReference>
<dbReference type="NCBIfam" id="TIGR00012">
    <property type="entry name" value="L29"/>
    <property type="match status" value="1"/>
</dbReference>
<reference evidence="6 7" key="1">
    <citation type="submission" date="2016-11" db="EMBL/GenBank/DDBJ databases">
        <authorList>
            <person name="Jaros S."/>
            <person name="Januszkiewicz K."/>
            <person name="Wedrychowicz H."/>
        </authorList>
    </citation>
    <scope>NUCLEOTIDE SEQUENCE [LARGE SCALE GENOMIC DNA]</scope>
    <source>
        <strain evidence="6 7">DSM 21074</strain>
    </source>
</reference>
<dbReference type="InterPro" id="IPR036049">
    <property type="entry name" value="Ribosomal_uL29_sf"/>
</dbReference>
<dbReference type="Proteomes" id="UP000184418">
    <property type="component" value="Unassembled WGS sequence"/>
</dbReference>
<keyword evidence="7" id="KW-1185">Reference proteome</keyword>
<organism evidence="6 7">
    <name type="scientific">Hymenobacter daecheongensis DSM 21074</name>
    <dbReference type="NCBI Taxonomy" id="1121955"/>
    <lineage>
        <taxon>Bacteria</taxon>
        <taxon>Pseudomonadati</taxon>
        <taxon>Bacteroidota</taxon>
        <taxon>Cytophagia</taxon>
        <taxon>Cytophagales</taxon>
        <taxon>Hymenobacteraceae</taxon>
        <taxon>Hymenobacter</taxon>
    </lineage>
</organism>
<dbReference type="STRING" id="1121955.SAMN02745146_1446"/>
<dbReference type="InterPro" id="IPR001854">
    <property type="entry name" value="Ribosomal_uL29"/>
</dbReference>
<dbReference type="GO" id="GO:1990904">
    <property type="term" value="C:ribonucleoprotein complex"/>
    <property type="evidence" value="ECO:0007669"/>
    <property type="project" value="UniProtKB-KW"/>
</dbReference>
<accession>A0A1M6DBZ6</accession>
<dbReference type="CDD" id="cd00427">
    <property type="entry name" value="Ribosomal_L29_HIP"/>
    <property type="match status" value="1"/>
</dbReference>
<evidence type="ECO:0000313" key="7">
    <source>
        <dbReference type="Proteomes" id="UP000184418"/>
    </source>
</evidence>
<protein>
    <recommendedName>
        <fullName evidence="4 5">Large ribosomal subunit protein uL29</fullName>
    </recommendedName>
</protein>
<comment type="similarity">
    <text evidence="1 5">Belongs to the universal ribosomal protein uL29 family.</text>
</comment>
<evidence type="ECO:0000313" key="6">
    <source>
        <dbReference type="EMBL" id="SHI70695.1"/>
    </source>
</evidence>
<dbReference type="RefSeq" id="WP_073107065.1">
    <property type="nucleotide sequence ID" value="NZ_FQYN01000002.1"/>
</dbReference>
<dbReference type="GO" id="GO:0006412">
    <property type="term" value="P:translation"/>
    <property type="evidence" value="ECO:0007669"/>
    <property type="project" value="UniProtKB-UniRule"/>
</dbReference>
<dbReference type="EMBL" id="FQYN01000002">
    <property type="protein sequence ID" value="SHI70695.1"/>
    <property type="molecule type" value="Genomic_DNA"/>
</dbReference>
<dbReference type="OrthoDB" id="5296761at2"/>
<dbReference type="GO" id="GO:0005840">
    <property type="term" value="C:ribosome"/>
    <property type="evidence" value="ECO:0007669"/>
    <property type="project" value="UniProtKB-KW"/>
</dbReference>
<dbReference type="GO" id="GO:0003735">
    <property type="term" value="F:structural constituent of ribosome"/>
    <property type="evidence" value="ECO:0007669"/>
    <property type="project" value="InterPro"/>
</dbReference>
<evidence type="ECO:0000256" key="4">
    <source>
        <dbReference type="ARBA" id="ARBA00035204"/>
    </source>
</evidence>
<dbReference type="Pfam" id="PF00831">
    <property type="entry name" value="Ribosomal_L29"/>
    <property type="match status" value="1"/>
</dbReference>
<dbReference type="InterPro" id="IPR018254">
    <property type="entry name" value="Ribosomal_uL29_CS"/>
</dbReference>